<dbReference type="Gene3D" id="1.10.510.10">
    <property type="entry name" value="Transferase(Phosphotransferase) domain 1"/>
    <property type="match status" value="1"/>
</dbReference>
<dbReference type="InterPro" id="IPR017441">
    <property type="entry name" value="Protein_kinase_ATP_BS"/>
</dbReference>
<dbReference type="PANTHER" id="PTHR24345">
    <property type="entry name" value="SERINE/THREONINE-PROTEIN KINASE PLK"/>
    <property type="match status" value="1"/>
</dbReference>
<dbReference type="GO" id="GO:0004674">
    <property type="term" value="F:protein serine/threonine kinase activity"/>
    <property type="evidence" value="ECO:0007669"/>
    <property type="project" value="UniProtKB-KW"/>
</dbReference>
<feature type="non-terminal residue" evidence="8">
    <location>
        <position position="1"/>
    </location>
</feature>
<keyword evidence="3 6" id="KW-0547">Nucleotide-binding</keyword>
<evidence type="ECO:0000313" key="9">
    <source>
        <dbReference type="Proteomes" id="UP001328107"/>
    </source>
</evidence>
<evidence type="ECO:0000256" key="1">
    <source>
        <dbReference type="ARBA" id="ARBA00022527"/>
    </source>
</evidence>
<accession>A0AAN4ZQV8</accession>
<dbReference type="EMBL" id="BTRK01000003">
    <property type="protein sequence ID" value="GMR41505.1"/>
    <property type="molecule type" value="Genomic_DNA"/>
</dbReference>
<evidence type="ECO:0000256" key="2">
    <source>
        <dbReference type="ARBA" id="ARBA00022679"/>
    </source>
</evidence>
<dbReference type="InterPro" id="IPR000719">
    <property type="entry name" value="Prot_kinase_dom"/>
</dbReference>
<evidence type="ECO:0000256" key="3">
    <source>
        <dbReference type="ARBA" id="ARBA00022741"/>
    </source>
</evidence>
<dbReference type="InterPro" id="IPR011009">
    <property type="entry name" value="Kinase-like_dom_sf"/>
</dbReference>
<keyword evidence="9" id="KW-1185">Reference proteome</keyword>
<keyword evidence="5 6" id="KW-0067">ATP-binding</keyword>
<dbReference type="SUPFAM" id="SSF56112">
    <property type="entry name" value="Protein kinase-like (PK-like)"/>
    <property type="match status" value="1"/>
</dbReference>
<evidence type="ECO:0000256" key="6">
    <source>
        <dbReference type="PROSITE-ProRule" id="PRU10141"/>
    </source>
</evidence>
<reference evidence="9" key="1">
    <citation type="submission" date="2022-10" db="EMBL/GenBank/DDBJ databases">
        <title>Genome assembly of Pristionchus species.</title>
        <authorList>
            <person name="Yoshida K."/>
            <person name="Sommer R.J."/>
        </authorList>
    </citation>
    <scope>NUCLEOTIDE SEQUENCE [LARGE SCALE GENOMIC DNA]</scope>
    <source>
        <strain evidence="9">RS5460</strain>
    </source>
</reference>
<dbReference type="Proteomes" id="UP001328107">
    <property type="component" value="Unassembled WGS sequence"/>
</dbReference>
<comment type="caution">
    <text evidence="8">The sequence shown here is derived from an EMBL/GenBank/DDBJ whole genome shotgun (WGS) entry which is preliminary data.</text>
</comment>
<proteinExistence type="predicted"/>
<dbReference type="Pfam" id="PF00069">
    <property type="entry name" value="Pkinase"/>
    <property type="match status" value="1"/>
</dbReference>
<organism evidence="8 9">
    <name type="scientific">Pristionchus mayeri</name>
    <dbReference type="NCBI Taxonomy" id="1317129"/>
    <lineage>
        <taxon>Eukaryota</taxon>
        <taxon>Metazoa</taxon>
        <taxon>Ecdysozoa</taxon>
        <taxon>Nematoda</taxon>
        <taxon>Chromadorea</taxon>
        <taxon>Rhabditida</taxon>
        <taxon>Rhabditina</taxon>
        <taxon>Diplogasteromorpha</taxon>
        <taxon>Diplogasteroidea</taxon>
        <taxon>Neodiplogasteridae</taxon>
        <taxon>Pristionchus</taxon>
    </lineage>
</organism>
<keyword evidence="4" id="KW-0418">Kinase</keyword>
<evidence type="ECO:0000256" key="4">
    <source>
        <dbReference type="ARBA" id="ARBA00022777"/>
    </source>
</evidence>
<dbReference type="GO" id="GO:0005524">
    <property type="term" value="F:ATP binding"/>
    <property type="evidence" value="ECO:0007669"/>
    <property type="project" value="UniProtKB-UniRule"/>
</dbReference>
<sequence>FEDRKKWKELGKGGFGVVYAVHGAKGGLFDGQKVAIKAAKNPRKKLLEREVDNFKSLQHENIVEFKGYFNENGVDYIVMELCKEGSIYRYKDEFDPEEVVPILRQLVNALEYLHSKGICQRDLTSGNVLISRIREIEVMFQKLCDFGLSKVMQEGRAHHTMAGTPGYMAPEVMEGGVYSKEVDIYSLGCLL</sequence>
<evidence type="ECO:0000313" key="8">
    <source>
        <dbReference type="EMBL" id="GMR41505.1"/>
    </source>
</evidence>
<evidence type="ECO:0000259" key="7">
    <source>
        <dbReference type="PROSITE" id="PS50011"/>
    </source>
</evidence>
<keyword evidence="2" id="KW-0808">Transferase</keyword>
<feature type="non-terminal residue" evidence="8">
    <location>
        <position position="191"/>
    </location>
</feature>
<dbReference type="PROSITE" id="PS00107">
    <property type="entry name" value="PROTEIN_KINASE_ATP"/>
    <property type="match status" value="1"/>
</dbReference>
<dbReference type="AlphaFoldDB" id="A0AAN4ZQV8"/>
<dbReference type="GO" id="GO:0005634">
    <property type="term" value="C:nucleus"/>
    <property type="evidence" value="ECO:0007669"/>
    <property type="project" value="TreeGrafter"/>
</dbReference>
<feature type="domain" description="Protein kinase" evidence="7">
    <location>
        <begin position="4"/>
        <end position="191"/>
    </location>
</feature>
<evidence type="ECO:0000256" key="5">
    <source>
        <dbReference type="ARBA" id="ARBA00022840"/>
    </source>
</evidence>
<keyword evidence="1" id="KW-0723">Serine/threonine-protein kinase</keyword>
<name>A0AAN4ZQV8_9BILA</name>
<feature type="binding site" evidence="6">
    <location>
        <position position="37"/>
    </location>
    <ligand>
        <name>ATP</name>
        <dbReference type="ChEBI" id="CHEBI:30616"/>
    </ligand>
</feature>
<dbReference type="PANTHER" id="PTHR24345:SF91">
    <property type="entry name" value="SERINE_THREONINE-PROTEIN KINASE PLK4"/>
    <property type="match status" value="1"/>
</dbReference>
<gene>
    <name evidence="8" type="ORF">PMAYCL1PPCAC_11700</name>
</gene>
<protein>
    <recommendedName>
        <fullName evidence="7">Protein kinase domain-containing protein</fullName>
    </recommendedName>
</protein>
<dbReference type="PROSITE" id="PS50011">
    <property type="entry name" value="PROTEIN_KINASE_DOM"/>
    <property type="match status" value="1"/>
</dbReference>